<feature type="non-terminal residue" evidence="9">
    <location>
        <position position="263"/>
    </location>
</feature>
<evidence type="ECO:0000256" key="3">
    <source>
        <dbReference type="ARBA" id="ARBA00008321"/>
    </source>
</evidence>
<feature type="transmembrane region" description="Helical" evidence="8">
    <location>
        <begin position="84"/>
        <end position="110"/>
    </location>
</feature>
<feature type="transmembrane region" description="Helical" evidence="8">
    <location>
        <begin position="217"/>
        <end position="235"/>
    </location>
</feature>
<comment type="subcellular location">
    <subcellularLocation>
        <location evidence="1">Membrane</location>
        <topology evidence="1">Multi-pass membrane protein</topology>
    </subcellularLocation>
</comment>
<feature type="transmembrane region" description="Helical" evidence="8">
    <location>
        <begin position="116"/>
        <end position="136"/>
    </location>
</feature>
<evidence type="ECO:0000256" key="6">
    <source>
        <dbReference type="ARBA" id="ARBA00022989"/>
    </source>
</evidence>
<evidence type="ECO:0000256" key="4">
    <source>
        <dbReference type="ARBA" id="ARBA00022502"/>
    </source>
</evidence>
<evidence type="ECO:0000256" key="1">
    <source>
        <dbReference type="ARBA" id="ARBA00004141"/>
    </source>
</evidence>
<dbReference type="InterPro" id="IPR009450">
    <property type="entry name" value="Plno_GlcNAc_GPI2"/>
</dbReference>
<evidence type="ECO:0000256" key="5">
    <source>
        <dbReference type="ARBA" id="ARBA00022692"/>
    </source>
</evidence>
<name>A0A9N9HLM3_9GLOM</name>
<reference evidence="9" key="1">
    <citation type="submission" date="2021-06" db="EMBL/GenBank/DDBJ databases">
        <authorList>
            <person name="Kallberg Y."/>
            <person name="Tangrot J."/>
            <person name="Rosling A."/>
        </authorList>
    </citation>
    <scope>NUCLEOTIDE SEQUENCE</scope>
    <source>
        <strain evidence="9">CL551</strain>
    </source>
</reference>
<gene>
    <name evidence="9" type="ORF">AMORRO_LOCUS11598</name>
</gene>
<keyword evidence="10" id="KW-1185">Reference proteome</keyword>
<dbReference type="AlphaFoldDB" id="A0A9N9HLM3"/>
<evidence type="ECO:0000313" key="9">
    <source>
        <dbReference type="EMBL" id="CAG8690006.1"/>
    </source>
</evidence>
<dbReference type="PANTHER" id="PTHR12982:SF0">
    <property type="entry name" value="PHOSPHATIDYLINOSITOL N-ACETYLGLUCOSAMINYLTRANSFERASE SUBUNIT C"/>
    <property type="match status" value="1"/>
</dbReference>
<feature type="transmembrane region" description="Helical" evidence="8">
    <location>
        <begin position="157"/>
        <end position="176"/>
    </location>
</feature>
<sequence length="263" mass="30270">MVELNINYCPADGYQFREEAKCKICGFDRSSLINRILKTNSVREERKIPWRKLLWVKHDYPDNYVDKTFLEELKRNANVRLYDYWSVVMESTVISQHISSIVIFIAIFIYLYLDMLLAQTLIICGTVFTIIGYIFWDKSISKTDPSYEYKSKLAGWKTAKGAMLFSATLLGLSPILKTLTKDISSDTIWALTVILFLANMLFHDYGSENRTNIKFPGSLSTNAAIFASVLLASRLPSNSHVLGLMSFAVEWFALFPLFRRYTK</sequence>
<comment type="similarity">
    <text evidence="3">Belongs to the PIGC family.</text>
</comment>
<proteinExistence type="inferred from homology"/>
<dbReference type="GO" id="GO:0006506">
    <property type="term" value="P:GPI anchor biosynthetic process"/>
    <property type="evidence" value="ECO:0007669"/>
    <property type="project" value="UniProtKB-KW"/>
</dbReference>
<keyword evidence="5 8" id="KW-0812">Transmembrane</keyword>
<keyword evidence="6 8" id="KW-1133">Transmembrane helix</keyword>
<evidence type="ECO:0000256" key="2">
    <source>
        <dbReference type="ARBA" id="ARBA00004687"/>
    </source>
</evidence>
<dbReference type="Pfam" id="PF06432">
    <property type="entry name" value="GPI2"/>
    <property type="match status" value="1"/>
</dbReference>
<dbReference type="PIRSF" id="PIRSF016104">
    <property type="entry name" value="GPI2"/>
    <property type="match status" value="1"/>
</dbReference>
<accession>A0A9N9HLM3</accession>
<protein>
    <submittedName>
        <fullName evidence="9">17443_t:CDS:1</fullName>
    </submittedName>
</protein>
<dbReference type="PANTHER" id="PTHR12982">
    <property type="entry name" value="PHOSPHATIDYLINOSITOL GLYCAN, CLASS C"/>
    <property type="match status" value="1"/>
</dbReference>
<organism evidence="9 10">
    <name type="scientific">Acaulospora morrowiae</name>
    <dbReference type="NCBI Taxonomy" id="94023"/>
    <lineage>
        <taxon>Eukaryota</taxon>
        <taxon>Fungi</taxon>
        <taxon>Fungi incertae sedis</taxon>
        <taxon>Mucoromycota</taxon>
        <taxon>Glomeromycotina</taxon>
        <taxon>Glomeromycetes</taxon>
        <taxon>Diversisporales</taxon>
        <taxon>Acaulosporaceae</taxon>
        <taxon>Acaulospora</taxon>
    </lineage>
</organism>
<comment type="caution">
    <text evidence="9">The sequence shown here is derived from an EMBL/GenBank/DDBJ whole genome shotgun (WGS) entry which is preliminary data.</text>
</comment>
<dbReference type="Proteomes" id="UP000789342">
    <property type="component" value="Unassembled WGS sequence"/>
</dbReference>
<evidence type="ECO:0000313" key="10">
    <source>
        <dbReference type="Proteomes" id="UP000789342"/>
    </source>
</evidence>
<feature type="transmembrane region" description="Helical" evidence="8">
    <location>
        <begin position="241"/>
        <end position="258"/>
    </location>
</feature>
<evidence type="ECO:0000256" key="8">
    <source>
        <dbReference type="SAM" id="Phobius"/>
    </source>
</evidence>
<keyword evidence="4" id="KW-0337">GPI-anchor biosynthesis</keyword>
<keyword evidence="7 8" id="KW-0472">Membrane</keyword>
<feature type="transmembrane region" description="Helical" evidence="8">
    <location>
        <begin position="188"/>
        <end position="205"/>
    </location>
</feature>
<dbReference type="EMBL" id="CAJVPV010015104">
    <property type="protein sequence ID" value="CAG8690006.1"/>
    <property type="molecule type" value="Genomic_DNA"/>
</dbReference>
<dbReference type="GO" id="GO:0000506">
    <property type="term" value="C:glycosylphosphatidylinositol-N-acetylglucosaminyltransferase (GPI-GnT) complex"/>
    <property type="evidence" value="ECO:0007669"/>
    <property type="project" value="TreeGrafter"/>
</dbReference>
<evidence type="ECO:0000256" key="7">
    <source>
        <dbReference type="ARBA" id="ARBA00023136"/>
    </source>
</evidence>
<dbReference type="OrthoDB" id="196709at2759"/>
<comment type="pathway">
    <text evidence="2">Glycolipid biosynthesis; glycosylphosphatidylinositol-anchor biosynthesis.</text>
</comment>